<comment type="caution">
    <text evidence="18">The sequence shown here is derived from an EMBL/GenBank/DDBJ whole genome shotgun (WGS) entry which is preliminary data.</text>
</comment>
<proteinExistence type="predicted"/>
<feature type="domain" description="PAS" evidence="16">
    <location>
        <begin position="115"/>
        <end position="168"/>
    </location>
</feature>
<gene>
    <name evidence="18" type="ORF">QE405_002234</name>
</gene>
<dbReference type="InterPro" id="IPR000700">
    <property type="entry name" value="PAS-assoc_C"/>
</dbReference>
<dbReference type="PRINTS" id="PR00344">
    <property type="entry name" value="BCTRLSENSOR"/>
</dbReference>
<dbReference type="PANTHER" id="PTHR42878">
    <property type="entry name" value="TWO-COMPONENT HISTIDINE KINASE"/>
    <property type="match status" value="1"/>
</dbReference>
<dbReference type="SUPFAM" id="SSF47384">
    <property type="entry name" value="Homodimeric domain of signal transducing histidine kinase"/>
    <property type="match status" value="1"/>
</dbReference>
<dbReference type="GO" id="GO:0005886">
    <property type="term" value="C:plasma membrane"/>
    <property type="evidence" value="ECO:0007669"/>
    <property type="project" value="UniProtKB-SubCell"/>
</dbReference>
<dbReference type="GO" id="GO:0000156">
    <property type="term" value="F:phosphorelay response regulator activity"/>
    <property type="evidence" value="ECO:0007669"/>
    <property type="project" value="TreeGrafter"/>
</dbReference>
<evidence type="ECO:0000256" key="9">
    <source>
        <dbReference type="ARBA" id="ARBA00022777"/>
    </source>
</evidence>
<dbReference type="InterPro" id="IPR013767">
    <property type="entry name" value="PAS_fold"/>
</dbReference>
<dbReference type="Pfam" id="PF00989">
    <property type="entry name" value="PAS"/>
    <property type="match status" value="1"/>
</dbReference>
<dbReference type="InterPro" id="IPR036097">
    <property type="entry name" value="HisK_dim/P_sf"/>
</dbReference>
<dbReference type="PROSITE" id="PS50109">
    <property type="entry name" value="HIS_KIN"/>
    <property type="match status" value="1"/>
</dbReference>
<evidence type="ECO:0000259" key="15">
    <source>
        <dbReference type="PROSITE" id="PS50109"/>
    </source>
</evidence>
<dbReference type="SUPFAM" id="SSF55785">
    <property type="entry name" value="PYP-like sensor domain (PAS domain)"/>
    <property type="match status" value="2"/>
</dbReference>
<dbReference type="GO" id="GO:0007234">
    <property type="term" value="P:osmosensory signaling via phosphorelay pathway"/>
    <property type="evidence" value="ECO:0007669"/>
    <property type="project" value="TreeGrafter"/>
</dbReference>
<keyword evidence="12" id="KW-0902">Two-component regulatory system</keyword>
<dbReference type="GO" id="GO:0006355">
    <property type="term" value="P:regulation of DNA-templated transcription"/>
    <property type="evidence" value="ECO:0007669"/>
    <property type="project" value="InterPro"/>
</dbReference>
<keyword evidence="10" id="KW-0067">ATP-binding</keyword>
<keyword evidence="8" id="KW-0547">Nucleotide-binding</keyword>
<dbReference type="CDD" id="cd00130">
    <property type="entry name" value="PAS"/>
    <property type="match status" value="1"/>
</dbReference>
<dbReference type="InterPro" id="IPR003661">
    <property type="entry name" value="HisK_dim/P_dom"/>
</dbReference>
<dbReference type="InterPro" id="IPR004358">
    <property type="entry name" value="Sig_transdc_His_kin-like_C"/>
</dbReference>
<dbReference type="RefSeq" id="WP_307200745.1">
    <property type="nucleotide sequence ID" value="NZ_JAUTAN010000001.1"/>
</dbReference>
<sequence length="466" mass="49261">MIEAVVVTRPDGVVVSWGASIARLTGFTAEEAVGAVSPLRPTGSPAEQDFRRACAAALATGRATYTHTASRAHGGEVRLTTTLHLLLDAEGGSTLVEVHRAAVTRPAEPAGVQSDAELLEQVVGHAVVRLDERGVVRSWSLGAARVKGYAAHEIVGRHFSVFYTDEDRREGRPEHLLTGARREGLARDVGWRVRADGARFWGEIAINALHDPSGQVVGFLKVTRDLTAQKARAMETQRIYRALGHDLRNPLAAARGYVALAAEALADDGGGGADPVEFLRRSGVALGRLSTMLDELMHTVAIAEADADATGTTRERVRRAAATVVGTALGQALDDLAVTHDVSRVRTDVPEVTARVDPLDLERVLANLVSNALRYSDGDVDVRVRDEDGAAVRIAVSDAGRGIHPDDLPTIFDLGRRGRLADDGDGGHGDGLASVRHLVEANGGDVSIVSTPGQGTTVEVLLSHAG</sequence>
<dbReference type="Gene3D" id="3.30.450.20">
    <property type="entry name" value="PAS domain"/>
    <property type="match status" value="2"/>
</dbReference>
<evidence type="ECO:0000256" key="3">
    <source>
        <dbReference type="ARBA" id="ARBA00004236"/>
    </source>
</evidence>
<evidence type="ECO:0000256" key="6">
    <source>
        <dbReference type="ARBA" id="ARBA00022679"/>
    </source>
</evidence>
<accession>A0AAJ1TZ58</accession>
<dbReference type="Gene3D" id="3.30.565.10">
    <property type="entry name" value="Histidine kinase-like ATPase, C-terminal domain"/>
    <property type="match status" value="1"/>
</dbReference>
<dbReference type="GO" id="GO:0005524">
    <property type="term" value="F:ATP binding"/>
    <property type="evidence" value="ECO:0007669"/>
    <property type="project" value="UniProtKB-KW"/>
</dbReference>
<dbReference type="Proteomes" id="UP001239215">
    <property type="component" value="Unassembled WGS sequence"/>
</dbReference>
<evidence type="ECO:0000256" key="12">
    <source>
        <dbReference type="ARBA" id="ARBA00023012"/>
    </source>
</evidence>
<evidence type="ECO:0000313" key="18">
    <source>
        <dbReference type="EMBL" id="MDQ1104950.1"/>
    </source>
</evidence>
<dbReference type="PROSITE" id="PS50113">
    <property type="entry name" value="PAC"/>
    <property type="match status" value="1"/>
</dbReference>
<evidence type="ECO:0000256" key="14">
    <source>
        <dbReference type="ARBA" id="ARBA00039401"/>
    </source>
</evidence>
<evidence type="ECO:0000259" key="16">
    <source>
        <dbReference type="PROSITE" id="PS50112"/>
    </source>
</evidence>
<reference evidence="18" key="1">
    <citation type="submission" date="2023-07" db="EMBL/GenBank/DDBJ databases">
        <title>Functional and genomic diversity of the sorghum phyllosphere microbiome.</title>
        <authorList>
            <person name="Shade A."/>
        </authorList>
    </citation>
    <scope>NUCLEOTIDE SEQUENCE</scope>
    <source>
        <strain evidence="18">SORGH_AS_1067</strain>
    </source>
</reference>
<dbReference type="EMBL" id="JAUTAN010000001">
    <property type="protein sequence ID" value="MDQ1104950.1"/>
    <property type="molecule type" value="Genomic_DNA"/>
</dbReference>
<dbReference type="InterPro" id="IPR005467">
    <property type="entry name" value="His_kinase_dom"/>
</dbReference>
<keyword evidence="11" id="KW-1133">Transmembrane helix</keyword>
<dbReference type="NCBIfam" id="TIGR00229">
    <property type="entry name" value="sensory_box"/>
    <property type="match status" value="1"/>
</dbReference>
<evidence type="ECO:0000256" key="11">
    <source>
        <dbReference type="ARBA" id="ARBA00022989"/>
    </source>
</evidence>
<dbReference type="Pfam" id="PF02518">
    <property type="entry name" value="HATPase_c"/>
    <property type="match status" value="1"/>
</dbReference>
<dbReference type="SMART" id="SM00387">
    <property type="entry name" value="HATPase_c"/>
    <property type="match status" value="1"/>
</dbReference>
<dbReference type="GO" id="GO:0030295">
    <property type="term" value="F:protein kinase activator activity"/>
    <property type="evidence" value="ECO:0007669"/>
    <property type="project" value="TreeGrafter"/>
</dbReference>
<evidence type="ECO:0000256" key="2">
    <source>
        <dbReference type="ARBA" id="ARBA00004141"/>
    </source>
</evidence>
<evidence type="ECO:0000313" key="19">
    <source>
        <dbReference type="Proteomes" id="UP001239215"/>
    </source>
</evidence>
<feature type="domain" description="PAC" evidence="17">
    <location>
        <begin position="185"/>
        <end position="238"/>
    </location>
</feature>
<keyword evidence="5" id="KW-0597">Phosphoprotein</keyword>
<keyword evidence="9" id="KW-0418">Kinase</keyword>
<evidence type="ECO:0000256" key="7">
    <source>
        <dbReference type="ARBA" id="ARBA00022692"/>
    </source>
</evidence>
<dbReference type="AlphaFoldDB" id="A0AAJ1TZ58"/>
<dbReference type="InterPro" id="IPR035965">
    <property type="entry name" value="PAS-like_dom_sf"/>
</dbReference>
<evidence type="ECO:0000256" key="8">
    <source>
        <dbReference type="ARBA" id="ARBA00022741"/>
    </source>
</evidence>
<dbReference type="PANTHER" id="PTHR42878:SF7">
    <property type="entry name" value="SENSOR HISTIDINE KINASE GLRK"/>
    <property type="match status" value="1"/>
</dbReference>
<comment type="subcellular location">
    <subcellularLocation>
        <location evidence="3">Cell membrane</location>
    </subcellularLocation>
    <subcellularLocation>
        <location evidence="2">Membrane</location>
        <topology evidence="2">Multi-pass membrane protein</topology>
    </subcellularLocation>
</comment>
<feature type="domain" description="PAS" evidence="16">
    <location>
        <begin position="1"/>
        <end position="34"/>
    </location>
</feature>
<dbReference type="InterPro" id="IPR003594">
    <property type="entry name" value="HATPase_dom"/>
</dbReference>
<evidence type="ECO:0000256" key="5">
    <source>
        <dbReference type="ARBA" id="ARBA00022553"/>
    </source>
</evidence>
<organism evidence="18 19">
    <name type="scientific">Nocardioides zeae</name>
    <dbReference type="NCBI Taxonomy" id="1457234"/>
    <lineage>
        <taxon>Bacteria</taxon>
        <taxon>Bacillati</taxon>
        <taxon>Actinomycetota</taxon>
        <taxon>Actinomycetes</taxon>
        <taxon>Propionibacteriales</taxon>
        <taxon>Nocardioidaceae</taxon>
        <taxon>Nocardioides</taxon>
    </lineage>
</organism>
<keyword evidence="6" id="KW-0808">Transferase</keyword>
<dbReference type="InterPro" id="IPR050351">
    <property type="entry name" value="BphY/WalK/GraS-like"/>
</dbReference>
<dbReference type="InterPro" id="IPR000014">
    <property type="entry name" value="PAS"/>
</dbReference>
<dbReference type="SUPFAM" id="SSF55874">
    <property type="entry name" value="ATPase domain of HSP90 chaperone/DNA topoisomerase II/histidine kinase"/>
    <property type="match status" value="1"/>
</dbReference>
<keyword evidence="13" id="KW-0472">Membrane</keyword>
<evidence type="ECO:0000256" key="1">
    <source>
        <dbReference type="ARBA" id="ARBA00000085"/>
    </source>
</evidence>
<dbReference type="EC" id="2.7.13.3" evidence="4"/>
<name>A0AAJ1TZ58_9ACTN</name>
<dbReference type="PROSITE" id="PS50112">
    <property type="entry name" value="PAS"/>
    <property type="match status" value="2"/>
</dbReference>
<comment type="catalytic activity">
    <reaction evidence="1">
        <text>ATP + protein L-histidine = ADP + protein N-phospho-L-histidine.</text>
        <dbReference type="EC" id="2.7.13.3"/>
    </reaction>
</comment>
<evidence type="ECO:0000256" key="4">
    <source>
        <dbReference type="ARBA" id="ARBA00012438"/>
    </source>
</evidence>
<keyword evidence="7" id="KW-0812">Transmembrane</keyword>
<protein>
    <recommendedName>
        <fullName evidence="14">Sensor-like histidine kinase SenX3</fullName>
        <ecNumber evidence="4">2.7.13.3</ecNumber>
    </recommendedName>
</protein>
<dbReference type="GO" id="GO:0000155">
    <property type="term" value="F:phosphorelay sensor kinase activity"/>
    <property type="evidence" value="ECO:0007669"/>
    <property type="project" value="InterPro"/>
</dbReference>
<dbReference type="InterPro" id="IPR036890">
    <property type="entry name" value="HATPase_C_sf"/>
</dbReference>
<feature type="domain" description="Histidine kinase" evidence="15">
    <location>
        <begin position="242"/>
        <end position="466"/>
    </location>
</feature>
<dbReference type="CDD" id="cd00082">
    <property type="entry name" value="HisKA"/>
    <property type="match status" value="1"/>
</dbReference>
<evidence type="ECO:0000259" key="17">
    <source>
        <dbReference type="PROSITE" id="PS50113"/>
    </source>
</evidence>
<evidence type="ECO:0000256" key="10">
    <source>
        <dbReference type="ARBA" id="ARBA00022840"/>
    </source>
</evidence>
<evidence type="ECO:0000256" key="13">
    <source>
        <dbReference type="ARBA" id="ARBA00023136"/>
    </source>
</evidence>